<dbReference type="SUPFAM" id="SSF52540">
    <property type="entry name" value="P-loop containing nucleoside triphosphate hydrolases"/>
    <property type="match status" value="1"/>
</dbReference>
<dbReference type="CDD" id="cd03278">
    <property type="entry name" value="ABC_SMC_barmotin"/>
    <property type="match status" value="1"/>
</dbReference>
<feature type="coiled-coil region" evidence="7">
    <location>
        <begin position="976"/>
        <end position="1038"/>
    </location>
</feature>
<dbReference type="GO" id="GO:0016887">
    <property type="term" value="F:ATP hydrolysis activity"/>
    <property type="evidence" value="ECO:0007669"/>
    <property type="project" value="InterPro"/>
</dbReference>
<keyword evidence="3 7" id="KW-0547">Nucleotide-binding</keyword>
<dbReference type="GO" id="GO:0005737">
    <property type="term" value="C:cytoplasm"/>
    <property type="evidence" value="ECO:0007669"/>
    <property type="project" value="UniProtKB-SubCell"/>
</dbReference>
<comment type="similarity">
    <text evidence="7">Belongs to the SMC family.</text>
</comment>
<dbReference type="GO" id="GO:0006260">
    <property type="term" value="P:DNA replication"/>
    <property type="evidence" value="ECO:0007669"/>
    <property type="project" value="UniProtKB-UniRule"/>
</dbReference>
<feature type="coiled-coil region" evidence="7">
    <location>
        <begin position="656"/>
        <end position="697"/>
    </location>
</feature>
<organism evidence="10 11">
    <name type="scientific">Phytoactinopolyspora alkaliphila</name>
    <dbReference type="NCBI Taxonomy" id="1783498"/>
    <lineage>
        <taxon>Bacteria</taxon>
        <taxon>Bacillati</taxon>
        <taxon>Actinomycetota</taxon>
        <taxon>Actinomycetes</taxon>
        <taxon>Jiangellales</taxon>
        <taxon>Jiangellaceae</taxon>
        <taxon>Phytoactinopolyspora</taxon>
    </lineage>
</organism>
<dbReference type="PANTHER" id="PTHR43977">
    <property type="entry name" value="STRUCTURAL MAINTENANCE OF CHROMOSOMES PROTEIN 3"/>
    <property type="match status" value="1"/>
</dbReference>
<evidence type="ECO:0000256" key="4">
    <source>
        <dbReference type="ARBA" id="ARBA00022840"/>
    </source>
</evidence>
<dbReference type="GO" id="GO:0005694">
    <property type="term" value="C:chromosome"/>
    <property type="evidence" value="ECO:0007669"/>
    <property type="project" value="InterPro"/>
</dbReference>
<evidence type="ECO:0000259" key="9">
    <source>
        <dbReference type="SMART" id="SM00968"/>
    </source>
</evidence>
<dbReference type="Gene3D" id="1.20.1060.20">
    <property type="match status" value="1"/>
</dbReference>
<dbReference type="InterPro" id="IPR011890">
    <property type="entry name" value="SMC_prok"/>
</dbReference>
<dbReference type="InterPro" id="IPR036277">
    <property type="entry name" value="SMC_hinge_sf"/>
</dbReference>
<dbReference type="GO" id="GO:0007059">
    <property type="term" value="P:chromosome segregation"/>
    <property type="evidence" value="ECO:0007669"/>
    <property type="project" value="UniProtKB-UniRule"/>
</dbReference>
<dbReference type="SMART" id="SM00968">
    <property type="entry name" value="SMC_hinge"/>
    <property type="match status" value="1"/>
</dbReference>
<keyword evidence="5 7" id="KW-0175">Coiled coil</keyword>
<feature type="coiled-coil region" evidence="7">
    <location>
        <begin position="167"/>
        <end position="201"/>
    </location>
</feature>
<sequence>MHLKSLTLRGFKSFASSTTLHLEPGITCVVGPNGSGKSNVVDALAWVMGEQGAKSLRGGKMEDVIFAGTSGRPALGRAEVVLTIDNADGALPIEYSEVTISRTMFRNGGSEYSINGQGCRLLDVQELLSDSGIGREMHVIVGQGQLDGVLAATPEGRRGFIEEAAGVLKHRKRKEKALRKLEAMQANLTRLQDLTSELRRQLGPLGRQAELARRAVTIQADLRDARLRLLADDLVQARANLEQEVADETALKTRQAELTQALDRARAAEARLEAEVREAAPLLARAQESWFGLSGLRERVRGTASLAAERARHLAAADDTVPTGRNPDELEAEAVAVREQEGELAEQIDLARDTLDTAIAEREQAEDAAEAEEARLAALVRAAADRREGVARLSGQLEGLRRRVADSEAELTRATAAREAAITRAAEAEREFTALETTIAGLSVGEEGLDAEHERAASALEAAEEALASLQEQERAAERERATLAARKEALEIGLSRKDGAAALLAASDRVSGVLGSVAALLTVEPGWEATVATALGSAADSVAVESVDGAVSALRLLREEDLGRAGMLVGGAPYDDPGGWTSLPSGMRYVVDVVNAPAELRPALSSLLRGMVAVEDLAAARALVAEYPELCAVTRDGDLLGRGRAYGGSSSAPSLLEVQAAVDEAADQLAEATGRAERLRREMAVAVRRRDEAAATEAAALSKLHESDAELSAVAEQLARLGHAARTAHEEAERMAAAVSEAEEARERDLTGLEALEERLAAAEDAGDDDPEPSTAERDRLTELVRLARQRETEARLSLRTGEERVRALAGRAESLERSAREERQNRARAQALAMRRARGAEIARAVAHGAETLLERLEVSLEIADAERASAEQARAERDTALAAERERSRTVASELEEVTSSVHRDELARAEHRMRVEALETKALEELGVEPDTLVDEYGPHLEVPVLDPPEPQESSSPAEDEPATQRRVPYVREEQEKRLRKAERDLARLGKVNPLALEEYSALEERHAFLAEQLEDLKRTRKDLLDIVKEVDDRVQEVFTSAFEDTAREFAQVFSRLFPGGEGRLVLTEPDDMLTTGIEVEARPPGKKVKRLSLLSGGERSLVAVAFLVALFKARPSPFYILDEVEAALDDTNLGRLLAIYEELRERSQLIVITHQKRTMEIADALYGVSMRGDGVTAVISQRIRESEPA</sequence>
<dbReference type="EMBL" id="JAAGOB010000009">
    <property type="protein sequence ID" value="NED96987.1"/>
    <property type="molecule type" value="Genomic_DNA"/>
</dbReference>
<dbReference type="NCBIfam" id="TIGR02168">
    <property type="entry name" value="SMC_prok_B"/>
    <property type="match status" value="1"/>
</dbReference>
<dbReference type="InterPro" id="IPR024704">
    <property type="entry name" value="SMC"/>
</dbReference>
<evidence type="ECO:0000256" key="2">
    <source>
        <dbReference type="ARBA" id="ARBA00022490"/>
    </source>
</evidence>
<feature type="coiled-coil region" evidence="7">
    <location>
        <begin position="807"/>
        <end position="876"/>
    </location>
</feature>
<comment type="function">
    <text evidence="7">Required for chromosome condensation and partitioning.</text>
</comment>
<comment type="subcellular location">
    <subcellularLocation>
        <location evidence="1 7">Cytoplasm</location>
    </subcellularLocation>
</comment>
<evidence type="ECO:0000256" key="3">
    <source>
        <dbReference type="ARBA" id="ARBA00022741"/>
    </source>
</evidence>
<dbReference type="RefSeq" id="WP_163819776.1">
    <property type="nucleotide sequence ID" value="NZ_JAAGOB010000009.1"/>
</dbReference>
<evidence type="ECO:0000256" key="1">
    <source>
        <dbReference type="ARBA" id="ARBA00004496"/>
    </source>
</evidence>
<dbReference type="GO" id="GO:0003677">
    <property type="term" value="F:DNA binding"/>
    <property type="evidence" value="ECO:0007669"/>
    <property type="project" value="UniProtKB-UniRule"/>
</dbReference>
<gene>
    <name evidence="7 10" type="primary">smc</name>
    <name evidence="10" type="ORF">G1H11_16900</name>
</gene>
<dbReference type="InterPro" id="IPR003395">
    <property type="entry name" value="RecF/RecN/SMC_N"/>
</dbReference>
<feature type="binding site" evidence="7">
    <location>
        <begin position="32"/>
        <end position="39"/>
    </location>
    <ligand>
        <name>ATP</name>
        <dbReference type="ChEBI" id="CHEBI:30616"/>
    </ligand>
</feature>
<dbReference type="GO" id="GO:0005524">
    <property type="term" value="F:ATP binding"/>
    <property type="evidence" value="ECO:0007669"/>
    <property type="project" value="UniProtKB-UniRule"/>
</dbReference>
<feature type="coiled-coil region" evidence="7">
    <location>
        <begin position="348"/>
        <end position="490"/>
    </location>
</feature>
<evidence type="ECO:0000256" key="7">
    <source>
        <dbReference type="HAMAP-Rule" id="MF_01894"/>
    </source>
</evidence>
<dbReference type="Pfam" id="PF06470">
    <property type="entry name" value="SMC_hinge"/>
    <property type="match status" value="1"/>
</dbReference>
<keyword evidence="11" id="KW-1185">Reference proteome</keyword>
<dbReference type="FunFam" id="3.40.50.300:FF:000984">
    <property type="entry name" value="Chromosome partition protein Smc"/>
    <property type="match status" value="1"/>
</dbReference>
<feature type="region of interest" description="Disordered" evidence="8">
    <location>
        <begin position="725"/>
        <end position="750"/>
    </location>
</feature>
<comment type="domain">
    <text evidence="7">Contains large globular domains required for ATP hydrolysis at each terminus and a third globular domain forming a flexible hinge near the middle of the molecule. These domains are separated by coiled-coil structures.</text>
</comment>
<evidence type="ECO:0000256" key="6">
    <source>
        <dbReference type="ARBA" id="ARBA00023125"/>
    </source>
</evidence>
<keyword evidence="4 7" id="KW-0067">ATP-binding</keyword>
<evidence type="ECO:0000313" key="11">
    <source>
        <dbReference type="Proteomes" id="UP000469185"/>
    </source>
</evidence>
<proteinExistence type="inferred from homology"/>
<dbReference type="Pfam" id="PF02463">
    <property type="entry name" value="SMC_N"/>
    <property type="match status" value="1"/>
</dbReference>
<evidence type="ECO:0000313" key="10">
    <source>
        <dbReference type="EMBL" id="NED96987.1"/>
    </source>
</evidence>
<dbReference type="Gene3D" id="3.30.70.1620">
    <property type="match status" value="1"/>
</dbReference>
<dbReference type="HAMAP" id="MF_01894">
    <property type="entry name" value="Smc_prok"/>
    <property type="match status" value="1"/>
</dbReference>
<dbReference type="FunFam" id="3.40.50.300:FF:000901">
    <property type="entry name" value="Chromosome partition protein Smc"/>
    <property type="match status" value="1"/>
</dbReference>
<feature type="region of interest" description="Disordered" evidence="8">
    <location>
        <begin position="946"/>
        <end position="972"/>
    </location>
</feature>
<dbReference type="InterPro" id="IPR027417">
    <property type="entry name" value="P-loop_NTPase"/>
</dbReference>
<accession>A0A6N9YPV8</accession>
<keyword evidence="6 7" id="KW-0238">DNA-binding</keyword>
<reference evidence="10 11" key="1">
    <citation type="submission" date="2020-02" db="EMBL/GenBank/DDBJ databases">
        <authorList>
            <person name="Li X.-J."/>
            <person name="Feng X.-M."/>
        </authorList>
    </citation>
    <scope>NUCLEOTIDE SEQUENCE [LARGE SCALE GENOMIC DNA]</scope>
    <source>
        <strain evidence="10 11">CGMCC 4.7225</strain>
    </source>
</reference>
<name>A0A6N9YPV8_9ACTN</name>
<feature type="coiled-coil region" evidence="7">
    <location>
        <begin position="231"/>
        <end position="278"/>
    </location>
</feature>
<dbReference type="GO" id="GO:0030261">
    <property type="term" value="P:chromosome condensation"/>
    <property type="evidence" value="ECO:0007669"/>
    <property type="project" value="InterPro"/>
</dbReference>
<dbReference type="InterPro" id="IPR010935">
    <property type="entry name" value="SMC_hinge"/>
</dbReference>
<evidence type="ECO:0000256" key="8">
    <source>
        <dbReference type="SAM" id="MobiDB-lite"/>
    </source>
</evidence>
<dbReference type="AlphaFoldDB" id="A0A6N9YPV8"/>
<dbReference type="PIRSF" id="PIRSF005719">
    <property type="entry name" value="SMC"/>
    <property type="match status" value="1"/>
</dbReference>
<feature type="domain" description="SMC hinge" evidence="9">
    <location>
        <begin position="512"/>
        <end position="625"/>
    </location>
</feature>
<dbReference type="SUPFAM" id="SSF75553">
    <property type="entry name" value="Smc hinge domain"/>
    <property type="match status" value="1"/>
</dbReference>
<keyword evidence="2 7" id="KW-0963">Cytoplasm</keyword>
<dbReference type="GO" id="GO:0007062">
    <property type="term" value="P:sister chromatid cohesion"/>
    <property type="evidence" value="ECO:0007669"/>
    <property type="project" value="InterPro"/>
</dbReference>
<dbReference type="Gene3D" id="3.40.50.300">
    <property type="entry name" value="P-loop containing nucleotide triphosphate hydrolases"/>
    <property type="match status" value="2"/>
</dbReference>
<evidence type="ECO:0000256" key="5">
    <source>
        <dbReference type="ARBA" id="ARBA00023054"/>
    </source>
</evidence>
<protein>
    <recommendedName>
        <fullName evidence="7">Chromosome partition protein Smc</fullName>
    </recommendedName>
</protein>
<comment type="caution">
    <text evidence="10">The sequence shown here is derived from an EMBL/GenBank/DDBJ whole genome shotgun (WGS) entry which is preliminary data.</text>
</comment>
<comment type="subunit">
    <text evidence="7">Homodimer.</text>
</comment>
<dbReference type="Proteomes" id="UP000469185">
    <property type="component" value="Unassembled WGS sequence"/>
</dbReference>